<evidence type="ECO:0000313" key="3">
    <source>
        <dbReference type="Proteomes" id="UP000431269"/>
    </source>
</evidence>
<dbReference type="Pfam" id="PF00903">
    <property type="entry name" value="Glyoxalase"/>
    <property type="match status" value="1"/>
</dbReference>
<dbReference type="InterPro" id="IPR037523">
    <property type="entry name" value="VOC_core"/>
</dbReference>
<gene>
    <name evidence="2" type="ORF">DSM104635_01188</name>
</gene>
<evidence type="ECO:0000313" key="2">
    <source>
        <dbReference type="EMBL" id="QGZ94370.1"/>
    </source>
</evidence>
<dbReference type="KEGG" id="tsv:DSM104635_01188"/>
<dbReference type="EMBL" id="CP047045">
    <property type="protein sequence ID" value="QGZ94370.1"/>
    <property type="molecule type" value="Genomic_DNA"/>
</dbReference>
<reference evidence="3" key="1">
    <citation type="submission" date="2019-12" db="EMBL/GenBank/DDBJ databases">
        <title>Complete genome of Terracaulis silvestris 0127_4.</title>
        <authorList>
            <person name="Vieira S."/>
            <person name="Riedel T."/>
            <person name="Sproer C."/>
            <person name="Pascual J."/>
            <person name="Boedeker C."/>
            <person name="Overmann J."/>
        </authorList>
    </citation>
    <scope>NUCLEOTIDE SEQUENCE [LARGE SCALE GENOMIC DNA]</scope>
    <source>
        <strain evidence="3">0127_4</strain>
    </source>
</reference>
<organism evidence="2 3">
    <name type="scientific">Terricaulis silvestris</name>
    <dbReference type="NCBI Taxonomy" id="2686094"/>
    <lineage>
        <taxon>Bacteria</taxon>
        <taxon>Pseudomonadati</taxon>
        <taxon>Pseudomonadota</taxon>
        <taxon>Alphaproteobacteria</taxon>
        <taxon>Caulobacterales</taxon>
        <taxon>Caulobacteraceae</taxon>
        <taxon>Terricaulis</taxon>
    </lineage>
</organism>
<dbReference type="InterPro" id="IPR004360">
    <property type="entry name" value="Glyas_Fos-R_dOase_dom"/>
</dbReference>
<keyword evidence="3" id="KW-1185">Reference proteome</keyword>
<feature type="domain" description="VOC" evidence="1">
    <location>
        <begin position="3"/>
        <end position="125"/>
    </location>
</feature>
<evidence type="ECO:0000259" key="1">
    <source>
        <dbReference type="PROSITE" id="PS51819"/>
    </source>
</evidence>
<keyword evidence="2" id="KW-0456">Lyase</keyword>
<dbReference type="Gene3D" id="3.10.180.10">
    <property type="entry name" value="2,3-Dihydroxybiphenyl 1,2-Dioxygenase, domain 1"/>
    <property type="match status" value="1"/>
</dbReference>
<dbReference type="InterPro" id="IPR029068">
    <property type="entry name" value="Glyas_Bleomycin-R_OHBP_Dase"/>
</dbReference>
<name>A0A6I6MHK5_9CAUL</name>
<accession>A0A6I6MHK5</accession>
<protein>
    <submittedName>
        <fullName evidence="2">Putative enzyme related to lactoylglutathione lyase</fullName>
    </submittedName>
</protein>
<sequence>MDRITGTTVTFINVANRDRALAFYRDTLGLELRSSDPHGDFLELDGALMRLTAMADHKPGAHPVLGWNVEDISAAAASLRARGVTFTIYDGMGQDDLGIWSSPDGKTKVAWFNDPDGNVLSLSQA</sequence>
<dbReference type="PROSITE" id="PS51819">
    <property type="entry name" value="VOC"/>
    <property type="match status" value="1"/>
</dbReference>
<dbReference type="RefSeq" id="WP_158765317.1">
    <property type="nucleotide sequence ID" value="NZ_CP047045.1"/>
</dbReference>
<dbReference type="AlphaFoldDB" id="A0A6I6MHK5"/>
<proteinExistence type="predicted"/>
<dbReference type="Proteomes" id="UP000431269">
    <property type="component" value="Chromosome"/>
</dbReference>
<dbReference type="SUPFAM" id="SSF54593">
    <property type="entry name" value="Glyoxalase/Bleomycin resistance protein/Dihydroxybiphenyl dioxygenase"/>
    <property type="match status" value="1"/>
</dbReference>
<dbReference type="GO" id="GO:0016829">
    <property type="term" value="F:lyase activity"/>
    <property type="evidence" value="ECO:0007669"/>
    <property type="project" value="UniProtKB-KW"/>
</dbReference>